<gene>
    <name evidence="11" type="ORF">SI8410_01001620</name>
</gene>
<evidence type="ECO:0000256" key="5">
    <source>
        <dbReference type="ARBA" id="ARBA00022833"/>
    </source>
</evidence>
<dbReference type="Pfam" id="PF13912">
    <property type="entry name" value="zf-C2H2_6"/>
    <property type="match status" value="2"/>
</dbReference>
<evidence type="ECO:0000259" key="10">
    <source>
        <dbReference type="PROSITE" id="PS50157"/>
    </source>
</evidence>
<sequence>MERERKAEMVMFECKTCHRRFSTFQALGGHRTSHRRQPNLPAAWLRPCRKSEKVHECTVCGLVFAAGQALGGHMRRHKSAAAAAAEGVTSPPAGSPASLFFRLDLNLPPMEDEAGFLTLGPGK</sequence>
<dbReference type="Proteomes" id="UP000663760">
    <property type="component" value="Chromosome 1"/>
</dbReference>
<organism evidence="11 12">
    <name type="scientific">Spirodela intermedia</name>
    <name type="common">Intermediate duckweed</name>
    <dbReference type="NCBI Taxonomy" id="51605"/>
    <lineage>
        <taxon>Eukaryota</taxon>
        <taxon>Viridiplantae</taxon>
        <taxon>Streptophyta</taxon>
        <taxon>Embryophyta</taxon>
        <taxon>Tracheophyta</taxon>
        <taxon>Spermatophyta</taxon>
        <taxon>Magnoliopsida</taxon>
        <taxon>Liliopsida</taxon>
        <taxon>Araceae</taxon>
        <taxon>Lemnoideae</taxon>
        <taxon>Spirodela</taxon>
    </lineage>
</organism>
<evidence type="ECO:0000256" key="4">
    <source>
        <dbReference type="ARBA" id="ARBA00022771"/>
    </source>
</evidence>
<dbReference type="PROSITE" id="PS50157">
    <property type="entry name" value="ZINC_FINGER_C2H2_2"/>
    <property type="match status" value="2"/>
</dbReference>
<evidence type="ECO:0000256" key="1">
    <source>
        <dbReference type="ARBA" id="ARBA00004123"/>
    </source>
</evidence>
<dbReference type="PROSITE" id="PS00028">
    <property type="entry name" value="ZINC_FINGER_C2H2_1"/>
    <property type="match status" value="2"/>
</dbReference>
<dbReference type="InterPro" id="IPR013087">
    <property type="entry name" value="Znf_C2H2_type"/>
</dbReference>
<evidence type="ECO:0000256" key="7">
    <source>
        <dbReference type="ARBA" id="ARBA00023163"/>
    </source>
</evidence>
<reference evidence="11" key="1">
    <citation type="submission" date="2020-02" db="EMBL/GenBank/DDBJ databases">
        <authorList>
            <person name="Scholz U."/>
            <person name="Mascher M."/>
            <person name="Fiebig A."/>
        </authorList>
    </citation>
    <scope>NUCLEOTIDE SEQUENCE</scope>
</reference>
<comment type="subcellular location">
    <subcellularLocation>
        <location evidence="1">Nucleus</location>
    </subcellularLocation>
</comment>
<dbReference type="InterPro" id="IPR036236">
    <property type="entry name" value="Znf_C2H2_sf"/>
</dbReference>
<proteinExistence type="predicted"/>
<evidence type="ECO:0000256" key="3">
    <source>
        <dbReference type="ARBA" id="ARBA00022737"/>
    </source>
</evidence>
<name>A0A7I8K0C5_SPIIN</name>
<keyword evidence="7" id="KW-0804">Transcription</keyword>
<dbReference type="PANTHER" id="PTHR26374">
    <property type="entry name" value="ZINC FINGER PROTEIN ZAT5"/>
    <property type="match status" value="1"/>
</dbReference>
<protein>
    <recommendedName>
        <fullName evidence="10">C2H2-type domain-containing protein</fullName>
    </recommendedName>
</protein>
<accession>A0A7I8K0C5</accession>
<feature type="domain" description="C2H2-type" evidence="10">
    <location>
        <begin position="12"/>
        <end position="39"/>
    </location>
</feature>
<dbReference type="GO" id="GO:0005634">
    <property type="term" value="C:nucleus"/>
    <property type="evidence" value="ECO:0007669"/>
    <property type="project" value="UniProtKB-SubCell"/>
</dbReference>
<dbReference type="AlphaFoldDB" id="A0A7I8K0C5"/>
<dbReference type="SUPFAM" id="SSF57667">
    <property type="entry name" value="beta-beta-alpha zinc fingers"/>
    <property type="match status" value="1"/>
</dbReference>
<keyword evidence="3" id="KW-0677">Repeat</keyword>
<keyword evidence="6" id="KW-0805">Transcription regulation</keyword>
<dbReference type="OrthoDB" id="9411774at2759"/>
<evidence type="ECO:0000256" key="9">
    <source>
        <dbReference type="PROSITE-ProRule" id="PRU00042"/>
    </source>
</evidence>
<evidence type="ECO:0000256" key="2">
    <source>
        <dbReference type="ARBA" id="ARBA00022723"/>
    </source>
</evidence>
<keyword evidence="5" id="KW-0862">Zinc</keyword>
<dbReference type="PANTHER" id="PTHR26374:SF379">
    <property type="entry name" value="ZINC FINGER PROTEIN ZAT12"/>
    <property type="match status" value="1"/>
</dbReference>
<dbReference type="Gene3D" id="3.30.160.60">
    <property type="entry name" value="Classic Zinc Finger"/>
    <property type="match status" value="1"/>
</dbReference>
<keyword evidence="8" id="KW-0539">Nucleus</keyword>
<evidence type="ECO:0000313" key="11">
    <source>
        <dbReference type="EMBL" id="CAA7389613.1"/>
    </source>
</evidence>
<dbReference type="EMBL" id="LR746264">
    <property type="protein sequence ID" value="CAA7389613.1"/>
    <property type="molecule type" value="Genomic_DNA"/>
</dbReference>
<evidence type="ECO:0000256" key="8">
    <source>
        <dbReference type="ARBA" id="ARBA00023242"/>
    </source>
</evidence>
<keyword evidence="4 9" id="KW-0863">Zinc-finger</keyword>
<keyword evidence="12" id="KW-1185">Reference proteome</keyword>
<dbReference type="SMART" id="SM00355">
    <property type="entry name" value="ZnF_C2H2"/>
    <property type="match status" value="2"/>
</dbReference>
<dbReference type="GO" id="GO:0008270">
    <property type="term" value="F:zinc ion binding"/>
    <property type="evidence" value="ECO:0007669"/>
    <property type="project" value="UniProtKB-KW"/>
</dbReference>
<keyword evidence="2" id="KW-0479">Metal-binding</keyword>
<evidence type="ECO:0000256" key="6">
    <source>
        <dbReference type="ARBA" id="ARBA00023015"/>
    </source>
</evidence>
<evidence type="ECO:0000313" key="12">
    <source>
        <dbReference type="Proteomes" id="UP000663760"/>
    </source>
</evidence>
<feature type="domain" description="C2H2-type" evidence="10">
    <location>
        <begin position="55"/>
        <end position="82"/>
    </location>
</feature>